<feature type="signal peptide" evidence="1">
    <location>
        <begin position="1"/>
        <end position="20"/>
    </location>
</feature>
<keyword evidence="1" id="KW-0732">Signal</keyword>
<dbReference type="GO" id="GO:0043176">
    <property type="term" value="F:amine binding"/>
    <property type="evidence" value="ECO:0007669"/>
    <property type="project" value="InterPro"/>
</dbReference>
<dbReference type="InterPro" id="IPR012674">
    <property type="entry name" value="Calycin"/>
</dbReference>
<reference evidence="2" key="1">
    <citation type="journal article" date="2015" name="PLoS ONE">
        <title>An Insight into the Sialome of the Lone Star Tick, Amblyomma americanum, with a Glimpse on Its Time Dependent Gene Expression.</title>
        <authorList>
            <person name="Karim S."/>
            <person name="Ribeiro J.M."/>
        </authorList>
    </citation>
    <scope>NUCLEOTIDE SEQUENCE</scope>
    <source>
        <tissue evidence="2">Salivary gland</tissue>
    </source>
</reference>
<sequence length="190" mass="22147">MRNMLFTFLLGFCLLAAANSKPKDVPYEDDPQHFNEQKFSTMKQMEGQYFVKKWSYTNTSFRCHSARRLDETGGTEDGDVKYELKARNSTNNYVSYKTKISPRTTNGHTESNAAKYKISRFDKRRTWKIMTANLTEECLVLVTTFENKTKACQLLISKKKAESQIRTPCEDVYDKNCKEKSYQLYQIGCE</sequence>
<name>A0A0C9SFD1_AMBAM</name>
<organism evidence="2">
    <name type="scientific">Amblyomma americanum</name>
    <name type="common">Lone star tick</name>
    <dbReference type="NCBI Taxonomy" id="6943"/>
    <lineage>
        <taxon>Eukaryota</taxon>
        <taxon>Metazoa</taxon>
        <taxon>Ecdysozoa</taxon>
        <taxon>Arthropoda</taxon>
        <taxon>Chelicerata</taxon>
        <taxon>Arachnida</taxon>
        <taxon>Acari</taxon>
        <taxon>Parasitiformes</taxon>
        <taxon>Ixodida</taxon>
        <taxon>Ixodoidea</taxon>
        <taxon>Ixodidae</taxon>
        <taxon>Amblyomminae</taxon>
        <taxon>Amblyomma</taxon>
    </lineage>
</organism>
<dbReference type="AlphaFoldDB" id="A0A0C9SFD1"/>
<protein>
    <submittedName>
        <fullName evidence="2">Putative salivary lipocalin</fullName>
    </submittedName>
</protein>
<evidence type="ECO:0000313" key="2">
    <source>
        <dbReference type="EMBL" id="JAG92428.1"/>
    </source>
</evidence>
<proteinExistence type="evidence at transcript level"/>
<feature type="chain" id="PRO_5002202884" evidence="1">
    <location>
        <begin position="21"/>
        <end position="190"/>
    </location>
</feature>
<dbReference type="SUPFAM" id="SSF50814">
    <property type="entry name" value="Lipocalins"/>
    <property type="match status" value="1"/>
</dbReference>
<dbReference type="Gene3D" id="2.40.128.20">
    <property type="match status" value="1"/>
</dbReference>
<dbReference type="GO" id="GO:0030682">
    <property type="term" value="P:symbiont-mediated perturbation of host defenses"/>
    <property type="evidence" value="ECO:0007669"/>
    <property type="project" value="InterPro"/>
</dbReference>
<dbReference type="EMBL" id="GBZX01000312">
    <property type="protein sequence ID" value="JAG92428.1"/>
    <property type="molecule type" value="mRNA"/>
</dbReference>
<evidence type="ECO:0000256" key="1">
    <source>
        <dbReference type="SAM" id="SignalP"/>
    </source>
</evidence>
<dbReference type="Pfam" id="PF02098">
    <property type="entry name" value="His_binding"/>
    <property type="match status" value="1"/>
</dbReference>
<dbReference type="InterPro" id="IPR002970">
    <property type="entry name" value="Tick_his-bd"/>
</dbReference>
<accession>A0A0C9SFD1</accession>